<organism evidence="9 10">
    <name type="scientific">Antiquaquibacter oligotrophicus</name>
    <dbReference type="NCBI Taxonomy" id="2880260"/>
    <lineage>
        <taxon>Bacteria</taxon>
        <taxon>Bacillati</taxon>
        <taxon>Actinomycetota</taxon>
        <taxon>Actinomycetes</taxon>
        <taxon>Micrococcales</taxon>
        <taxon>Microbacteriaceae</taxon>
        <taxon>Antiquaquibacter</taxon>
    </lineage>
</organism>
<keyword evidence="7" id="KW-0472">Membrane</keyword>
<dbReference type="PANTHER" id="PTHR43806:SF11">
    <property type="entry name" value="CEREVISIN-RELATED"/>
    <property type="match status" value="1"/>
</dbReference>
<feature type="active site" description="Charge relay system" evidence="5">
    <location>
        <position position="111"/>
    </location>
</feature>
<keyword evidence="7" id="KW-0812">Transmembrane</keyword>
<dbReference type="PANTHER" id="PTHR43806">
    <property type="entry name" value="PEPTIDASE S8"/>
    <property type="match status" value="1"/>
</dbReference>
<dbReference type="SUPFAM" id="SSF52743">
    <property type="entry name" value="Subtilisin-like"/>
    <property type="match status" value="1"/>
</dbReference>
<dbReference type="RefSeq" id="WP_407650630.1">
    <property type="nucleotide sequence ID" value="NZ_CP085036.1"/>
</dbReference>
<dbReference type="Proteomes" id="UP001160142">
    <property type="component" value="Unassembled WGS sequence"/>
</dbReference>
<dbReference type="Gene3D" id="3.40.50.200">
    <property type="entry name" value="Peptidase S8/S53 domain"/>
    <property type="match status" value="1"/>
</dbReference>
<evidence type="ECO:0000256" key="7">
    <source>
        <dbReference type="SAM" id="Phobius"/>
    </source>
</evidence>
<evidence type="ECO:0000259" key="8">
    <source>
        <dbReference type="Pfam" id="PF00082"/>
    </source>
</evidence>
<dbReference type="PROSITE" id="PS00137">
    <property type="entry name" value="SUBTILASE_HIS"/>
    <property type="match status" value="1"/>
</dbReference>
<feature type="active site" description="Charge relay system" evidence="5">
    <location>
        <position position="150"/>
    </location>
</feature>
<evidence type="ECO:0000313" key="9">
    <source>
        <dbReference type="EMBL" id="MDH6180313.1"/>
    </source>
</evidence>
<dbReference type="GO" id="GO:0006508">
    <property type="term" value="P:proteolysis"/>
    <property type="evidence" value="ECO:0007669"/>
    <property type="project" value="UniProtKB-KW"/>
</dbReference>
<evidence type="ECO:0000256" key="5">
    <source>
        <dbReference type="PROSITE-ProRule" id="PRU01240"/>
    </source>
</evidence>
<dbReference type="InterPro" id="IPR050131">
    <property type="entry name" value="Peptidase_S8_subtilisin-like"/>
</dbReference>
<feature type="region of interest" description="Disordered" evidence="6">
    <location>
        <begin position="1"/>
        <end position="51"/>
    </location>
</feature>
<protein>
    <submittedName>
        <fullName evidence="9">Subtilisin family serine protease</fullName>
    </submittedName>
</protein>
<keyword evidence="2 5" id="KW-0645">Protease</keyword>
<evidence type="ECO:0000256" key="2">
    <source>
        <dbReference type="ARBA" id="ARBA00022670"/>
    </source>
</evidence>
<dbReference type="InterPro" id="IPR022398">
    <property type="entry name" value="Peptidase_S8_His-AS"/>
</dbReference>
<dbReference type="GO" id="GO:0008233">
    <property type="term" value="F:peptidase activity"/>
    <property type="evidence" value="ECO:0007669"/>
    <property type="project" value="UniProtKB-KW"/>
</dbReference>
<evidence type="ECO:0000256" key="3">
    <source>
        <dbReference type="ARBA" id="ARBA00022801"/>
    </source>
</evidence>
<keyword evidence="10" id="KW-1185">Reference proteome</keyword>
<feature type="active site" description="Charge relay system" evidence="5">
    <location>
        <position position="311"/>
    </location>
</feature>
<name>A0ABT6KK05_9MICO</name>
<keyword evidence="4 5" id="KW-0720">Serine protease</keyword>
<dbReference type="InterPro" id="IPR015500">
    <property type="entry name" value="Peptidase_S8_subtilisin-rel"/>
</dbReference>
<accession>A0ABT6KK05</accession>
<dbReference type="PROSITE" id="PS00138">
    <property type="entry name" value="SUBTILASE_SER"/>
    <property type="match status" value="1"/>
</dbReference>
<evidence type="ECO:0000256" key="6">
    <source>
        <dbReference type="SAM" id="MobiDB-lite"/>
    </source>
</evidence>
<dbReference type="PRINTS" id="PR00723">
    <property type="entry name" value="SUBTILISIN"/>
</dbReference>
<dbReference type="InterPro" id="IPR023828">
    <property type="entry name" value="Peptidase_S8_Ser-AS"/>
</dbReference>
<comment type="similarity">
    <text evidence="1 5">Belongs to the peptidase S8 family.</text>
</comment>
<reference evidence="9 10" key="1">
    <citation type="submission" date="2023-04" db="EMBL/GenBank/DDBJ databases">
        <title>Genome Encyclopedia of Bacteria and Archaea VI: Functional Genomics of Type Strains.</title>
        <authorList>
            <person name="Whitman W."/>
        </authorList>
    </citation>
    <scope>NUCLEOTIDE SEQUENCE [LARGE SCALE GENOMIC DNA]</scope>
    <source>
        <strain evidence="9 10">SG_E_30_P1</strain>
    </source>
</reference>
<gene>
    <name evidence="9" type="ORF">M2152_000495</name>
</gene>
<feature type="domain" description="Peptidase S8/S53" evidence="8">
    <location>
        <begin position="102"/>
        <end position="359"/>
    </location>
</feature>
<evidence type="ECO:0000256" key="1">
    <source>
        <dbReference type="ARBA" id="ARBA00011073"/>
    </source>
</evidence>
<dbReference type="PROSITE" id="PS51892">
    <property type="entry name" value="SUBTILASE"/>
    <property type="match status" value="1"/>
</dbReference>
<comment type="caution">
    <text evidence="9">The sequence shown here is derived from an EMBL/GenBank/DDBJ whole genome shotgun (WGS) entry which is preliminary data.</text>
</comment>
<sequence>MRAGAISEGPFGPSPRRQRLGPSRAEVSRSSTSRRKRRGPSRAEVLPTTSRPQRRTPLAIALLASITASLLIPLPAHADPVRDSEYWLDAYGIRQAWSTTQGQGITIAVIDTGVDGTVAELSGVVVGGADFSGLGASDGQKPVGSTGSDHGTMVGSLAAGRGTGADSGVIGSAPAATLLSASIGFGEGATSSDDQIAEAVRWSVDNGADIINMSLTRNTPDWPESWDDAFLYAFENDVVVVAAAGNRGSGTTQVGAPATMPGVLTVAGVDAAGQASFDASSQGITIAVAAPSENLVGVTPGGGHVRWNGTSGAAPIVSGIVALVMAAHPELDAANVINRVVATARDAGEPGTDPIYGFGLVDAAAAVSASVPLVESNPMGELSEWITLYRRADAPETPAPTSAPPYTIPEPLPLAPGSPLGVLLPTMNQLRIVGIPLLVFGAFLALAGVAVGVAVRHFRSLRKTE</sequence>
<dbReference type="Pfam" id="PF00082">
    <property type="entry name" value="Peptidase_S8"/>
    <property type="match status" value="1"/>
</dbReference>
<dbReference type="InterPro" id="IPR036852">
    <property type="entry name" value="Peptidase_S8/S53_dom_sf"/>
</dbReference>
<evidence type="ECO:0000256" key="4">
    <source>
        <dbReference type="ARBA" id="ARBA00022825"/>
    </source>
</evidence>
<evidence type="ECO:0000313" key="10">
    <source>
        <dbReference type="Proteomes" id="UP001160142"/>
    </source>
</evidence>
<dbReference type="InterPro" id="IPR000209">
    <property type="entry name" value="Peptidase_S8/S53_dom"/>
</dbReference>
<dbReference type="EMBL" id="JARXVQ010000001">
    <property type="protein sequence ID" value="MDH6180313.1"/>
    <property type="molecule type" value="Genomic_DNA"/>
</dbReference>
<proteinExistence type="inferred from homology"/>
<keyword evidence="3 5" id="KW-0378">Hydrolase</keyword>
<keyword evidence="7" id="KW-1133">Transmembrane helix</keyword>
<feature type="transmembrane region" description="Helical" evidence="7">
    <location>
        <begin position="433"/>
        <end position="455"/>
    </location>
</feature>